<dbReference type="EMBL" id="MVJN01000002">
    <property type="protein sequence ID" value="RAP37848.1"/>
    <property type="molecule type" value="Genomic_DNA"/>
</dbReference>
<organism evidence="2 3">
    <name type="scientific">Legionella quinlivanii</name>
    <dbReference type="NCBI Taxonomy" id="45073"/>
    <lineage>
        <taxon>Bacteria</taxon>
        <taxon>Pseudomonadati</taxon>
        <taxon>Pseudomonadota</taxon>
        <taxon>Gammaproteobacteria</taxon>
        <taxon>Legionellales</taxon>
        <taxon>Legionellaceae</taxon>
        <taxon>Legionella</taxon>
    </lineage>
</organism>
<keyword evidence="1" id="KW-0812">Transmembrane</keyword>
<dbReference type="Proteomes" id="UP000249458">
    <property type="component" value="Unassembled WGS sequence"/>
</dbReference>
<evidence type="ECO:0000313" key="2">
    <source>
        <dbReference type="EMBL" id="RAP37848.1"/>
    </source>
</evidence>
<comment type="caution">
    <text evidence="2">The sequence shown here is derived from an EMBL/GenBank/DDBJ whole genome shotgun (WGS) entry which is preliminary data.</text>
</comment>
<feature type="transmembrane region" description="Helical" evidence="1">
    <location>
        <begin position="75"/>
        <end position="100"/>
    </location>
</feature>
<feature type="transmembrane region" description="Helical" evidence="1">
    <location>
        <begin position="7"/>
        <end position="29"/>
    </location>
</feature>
<gene>
    <name evidence="2" type="ORF">B1207_02325</name>
</gene>
<evidence type="ECO:0000313" key="3">
    <source>
        <dbReference type="Proteomes" id="UP000249458"/>
    </source>
</evidence>
<dbReference type="AlphaFoldDB" id="A0A364LLV2"/>
<keyword evidence="1" id="KW-1133">Transmembrane helix</keyword>
<reference evidence="2 3" key="1">
    <citation type="submission" date="2017-02" db="EMBL/GenBank/DDBJ databases">
        <title>Legionella quilivanii strain from human: case report and whole genome sequencing analysis.</title>
        <authorList>
            <person name="Lalancette C."/>
            <person name="Leduc J.-M."/>
            <person name="Levesque S."/>
            <person name="Fournier E."/>
            <person name="Saoud J."/>
            <person name="Faucher S.P."/>
            <person name="Bernard K."/>
            <person name="Martineau C."/>
            <person name="Longtin J."/>
        </authorList>
    </citation>
    <scope>NUCLEOTIDE SEQUENCE [LARGE SCALE GENOMIC DNA]</scope>
    <source>
        <strain evidence="2 3">ID143958</strain>
    </source>
</reference>
<name>A0A364LLV2_9GAMM</name>
<evidence type="ECO:0008006" key="4">
    <source>
        <dbReference type="Google" id="ProtNLM"/>
    </source>
</evidence>
<sequence>MRTYKIISIYILSYFFFGVIVFLLIFGFADSFKILKSSPLSKDINGTIILFSSLIASVLMIKLMRKRLSHQPYPYFLLGFYIGNLSLLLMFLLDALLNNYVVWKFPEFLLVFFAPFMELFISYLFGFAFLALIPSCLSAYILFRVIQIKEKELIKPGSR</sequence>
<feature type="transmembrane region" description="Helical" evidence="1">
    <location>
        <begin position="44"/>
        <end position="63"/>
    </location>
</feature>
<feature type="transmembrane region" description="Helical" evidence="1">
    <location>
        <begin position="120"/>
        <end position="143"/>
    </location>
</feature>
<evidence type="ECO:0000256" key="1">
    <source>
        <dbReference type="SAM" id="Phobius"/>
    </source>
</evidence>
<proteinExistence type="predicted"/>
<accession>A0A364LLV2</accession>
<keyword evidence="1" id="KW-0472">Membrane</keyword>
<protein>
    <recommendedName>
        <fullName evidence="4">Transmembrane protein</fullName>
    </recommendedName>
</protein>